<evidence type="ECO:0000313" key="1">
    <source>
        <dbReference type="EMBL" id="SMQ27658.1"/>
    </source>
</evidence>
<accession>A0ACD2U8R5</accession>
<evidence type="ECO:0000313" key="2">
    <source>
        <dbReference type="Proteomes" id="UP001158048"/>
    </source>
</evidence>
<sequence>MCAVEKQDGQWRELDWLCSKGHRGGPIAGKPAPTGFCVVHKFVSNPETCGSGLARDGGRSGTAHPAGTTMHTAIIIFFGLVLLALMLYIGERIGFSRQTMAYSFAALWLALTVINGAVGVVHAGQPLGSEIAIGSAVFGVPMAAMVLFMVLSAES</sequence>
<keyword evidence="2" id="KW-1185">Reference proteome</keyword>
<organism evidence="1 2">
    <name type="scientific">Pseudomonas helmanticensis</name>
    <dbReference type="NCBI Taxonomy" id="1471381"/>
    <lineage>
        <taxon>Bacteria</taxon>
        <taxon>Pseudomonadati</taxon>
        <taxon>Pseudomonadota</taxon>
        <taxon>Gammaproteobacteria</taxon>
        <taxon>Pseudomonadales</taxon>
        <taxon>Pseudomonadaceae</taxon>
        <taxon>Pseudomonas</taxon>
    </lineage>
</organism>
<protein>
    <submittedName>
        <fullName evidence="1">Uncharacterized protein</fullName>
    </submittedName>
</protein>
<dbReference type="Proteomes" id="UP001158048">
    <property type="component" value="Unassembled WGS sequence"/>
</dbReference>
<name>A0ACD2U8R5_9PSED</name>
<reference evidence="1" key="1">
    <citation type="submission" date="2017-05" db="EMBL/GenBank/DDBJ databases">
        <authorList>
            <person name="Varghese N."/>
            <person name="Submissions S."/>
        </authorList>
    </citation>
    <scope>NUCLEOTIDE SEQUENCE</scope>
    <source>
        <strain evidence="1">LMG 28168</strain>
    </source>
</reference>
<gene>
    <name evidence="1" type="ORF">SAMN04488483_3802</name>
</gene>
<comment type="caution">
    <text evidence="1">The sequence shown here is derived from an EMBL/GenBank/DDBJ whole genome shotgun (WGS) entry which is preliminary data.</text>
</comment>
<proteinExistence type="predicted"/>
<dbReference type="EMBL" id="FXUY01000001">
    <property type="protein sequence ID" value="SMQ27658.1"/>
    <property type="molecule type" value="Genomic_DNA"/>
</dbReference>